<evidence type="ECO:0000256" key="1">
    <source>
        <dbReference type="ARBA" id="ARBA00022512"/>
    </source>
</evidence>
<dbReference type="Pfam" id="PF00746">
    <property type="entry name" value="Gram_pos_anchor"/>
    <property type="match status" value="1"/>
</dbReference>
<dbReference type="EMBL" id="DXFH01000014">
    <property type="protein sequence ID" value="HIX35617.1"/>
    <property type="molecule type" value="Genomic_DNA"/>
</dbReference>
<comment type="caution">
    <text evidence="8">The sequence shown here is derived from an EMBL/GenBank/DDBJ whole genome shotgun (WGS) entry which is preliminary data.</text>
</comment>
<gene>
    <name evidence="8" type="ORF">H9856_04385</name>
</gene>
<reference evidence="8" key="2">
    <citation type="submission" date="2021-04" db="EMBL/GenBank/DDBJ databases">
        <authorList>
            <person name="Gilroy R."/>
        </authorList>
    </citation>
    <scope>NUCLEOTIDE SEQUENCE</scope>
    <source>
        <strain evidence="8">ChiSxjej3B15-572</strain>
    </source>
</reference>
<reference evidence="8" key="1">
    <citation type="journal article" date="2021" name="PeerJ">
        <title>Extensive microbial diversity within the chicken gut microbiome revealed by metagenomics and culture.</title>
        <authorList>
            <person name="Gilroy R."/>
            <person name="Ravi A."/>
            <person name="Getino M."/>
            <person name="Pursley I."/>
            <person name="Horton D.L."/>
            <person name="Alikhan N.F."/>
            <person name="Baker D."/>
            <person name="Gharbi K."/>
            <person name="Hall N."/>
            <person name="Watson M."/>
            <person name="Adriaenssens E.M."/>
            <person name="Foster-Nyarko E."/>
            <person name="Jarju S."/>
            <person name="Secka A."/>
            <person name="Antonio M."/>
            <person name="Oren A."/>
            <person name="Chaudhuri R.R."/>
            <person name="La Ragione R."/>
            <person name="Hildebrand F."/>
            <person name="Pallen M.J."/>
        </authorList>
    </citation>
    <scope>NUCLEOTIDE SEQUENCE</scope>
    <source>
        <strain evidence="8">ChiSxjej3B15-572</strain>
    </source>
</reference>
<keyword evidence="2" id="KW-0964">Secreted</keyword>
<feature type="region of interest" description="Disordered" evidence="5">
    <location>
        <begin position="1"/>
        <end position="27"/>
    </location>
</feature>
<dbReference type="Proteomes" id="UP000824231">
    <property type="component" value="Unassembled WGS sequence"/>
</dbReference>
<organism evidence="8 9">
    <name type="scientific">Candidatus Limosilactobacillus merdigallinarum</name>
    <dbReference type="NCBI Taxonomy" id="2838652"/>
    <lineage>
        <taxon>Bacteria</taxon>
        <taxon>Bacillati</taxon>
        <taxon>Bacillota</taxon>
        <taxon>Bacilli</taxon>
        <taxon>Lactobacillales</taxon>
        <taxon>Lactobacillaceae</taxon>
        <taxon>Limosilactobacillus</taxon>
    </lineage>
</organism>
<keyword evidence="1" id="KW-0134">Cell wall</keyword>
<dbReference type="PROSITE" id="PS50847">
    <property type="entry name" value="GRAM_POS_ANCHORING"/>
    <property type="match status" value="1"/>
</dbReference>
<evidence type="ECO:0000256" key="5">
    <source>
        <dbReference type="SAM" id="MobiDB-lite"/>
    </source>
</evidence>
<keyword evidence="4" id="KW-0572">Peptidoglycan-anchor</keyword>
<evidence type="ECO:0000256" key="3">
    <source>
        <dbReference type="ARBA" id="ARBA00022729"/>
    </source>
</evidence>
<dbReference type="InterPro" id="IPR019931">
    <property type="entry name" value="LPXTG_anchor"/>
</dbReference>
<feature type="domain" description="Gram-positive cocci surface proteins LPxTG" evidence="7">
    <location>
        <begin position="23"/>
        <end position="54"/>
    </location>
</feature>
<evidence type="ECO:0000259" key="7">
    <source>
        <dbReference type="PROSITE" id="PS50847"/>
    </source>
</evidence>
<keyword evidence="6" id="KW-1133">Transmembrane helix</keyword>
<dbReference type="AlphaFoldDB" id="A0A9D2AL83"/>
<name>A0A9D2AL83_9LACO</name>
<protein>
    <submittedName>
        <fullName evidence="8">LPXTG cell wall anchor domain-containing protein</fullName>
    </submittedName>
</protein>
<evidence type="ECO:0000256" key="6">
    <source>
        <dbReference type="SAM" id="Phobius"/>
    </source>
</evidence>
<sequence>MSSRNGMTDTTTIHGKQSSNKALPQTGNDNNFAMMVLGLLSASFATLLGLRKRS</sequence>
<evidence type="ECO:0000256" key="4">
    <source>
        <dbReference type="ARBA" id="ARBA00023088"/>
    </source>
</evidence>
<dbReference type="NCBIfam" id="TIGR01167">
    <property type="entry name" value="LPXTG_anchor"/>
    <property type="match status" value="1"/>
</dbReference>
<feature type="transmembrane region" description="Helical" evidence="6">
    <location>
        <begin position="32"/>
        <end position="50"/>
    </location>
</feature>
<proteinExistence type="predicted"/>
<accession>A0A9D2AL83</accession>
<keyword evidence="6" id="KW-0472">Membrane</keyword>
<evidence type="ECO:0000313" key="9">
    <source>
        <dbReference type="Proteomes" id="UP000824231"/>
    </source>
</evidence>
<evidence type="ECO:0000256" key="2">
    <source>
        <dbReference type="ARBA" id="ARBA00022525"/>
    </source>
</evidence>
<evidence type="ECO:0000313" key="8">
    <source>
        <dbReference type="EMBL" id="HIX35617.1"/>
    </source>
</evidence>
<keyword evidence="3" id="KW-0732">Signal</keyword>
<keyword evidence="6" id="KW-0812">Transmembrane</keyword>